<dbReference type="EMBL" id="NBII01000005">
    <property type="protein sequence ID" value="PAV18483.1"/>
    <property type="molecule type" value="Genomic_DNA"/>
</dbReference>
<name>A0A286UFV8_9AGAM</name>
<feature type="region of interest" description="Disordered" evidence="1">
    <location>
        <begin position="137"/>
        <end position="156"/>
    </location>
</feature>
<dbReference type="InterPro" id="IPR011990">
    <property type="entry name" value="TPR-like_helical_dom_sf"/>
</dbReference>
<dbReference type="Pfam" id="PF04049">
    <property type="entry name" value="ANAPC8"/>
    <property type="match status" value="1"/>
</dbReference>
<protein>
    <submittedName>
        <fullName evidence="3">TPR</fullName>
    </submittedName>
</protein>
<comment type="caution">
    <text evidence="3">The sequence shown here is derived from an EMBL/GenBank/DDBJ whole genome shotgun (WGS) entry which is preliminary data.</text>
</comment>
<sequence length="156" mass="18022">MEGNYVVHLRKAVKDCTDRGLYHASKWASELLLAIPPERRRRTKREDQTVNNNVTIQENVNVNGVESPEVLEAVWEEDEQDLLAASRALAEAKEYMRASKLLLDCKSARGRFMRWYFDFLAEEKRALRDWHNLDYTLQHNSKSTGPSHAPSNPRPG</sequence>
<evidence type="ECO:0000313" key="3">
    <source>
        <dbReference type="EMBL" id="PAV18483.1"/>
    </source>
</evidence>
<feature type="compositionally biased region" description="Polar residues" evidence="1">
    <location>
        <begin position="137"/>
        <end position="150"/>
    </location>
</feature>
<dbReference type="Proteomes" id="UP000217199">
    <property type="component" value="Unassembled WGS sequence"/>
</dbReference>
<reference evidence="3 4" key="1">
    <citation type="journal article" date="2017" name="Mol. Ecol.">
        <title>Comparative and population genomic landscape of Phellinus noxius: A hypervariable fungus causing root rot in trees.</title>
        <authorList>
            <person name="Chung C.L."/>
            <person name="Lee T.J."/>
            <person name="Akiba M."/>
            <person name="Lee H.H."/>
            <person name="Kuo T.H."/>
            <person name="Liu D."/>
            <person name="Ke H.M."/>
            <person name="Yokoi T."/>
            <person name="Roa M.B."/>
            <person name="Lu M.J."/>
            <person name="Chang Y.Y."/>
            <person name="Ann P.J."/>
            <person name="Tsai J.N."/>
            <person name="Chen C.Y."/>
            <person name="Tzean S.S."/>
            <person name="Ota Y."/>
            <person name="Hattori T."/>
            <person name="Sahashi N."/>
            <person name="Liou R.F."/>
            <person name="Kikuchi T."/>
            <person name="Tsai I.J."/>
        </authorList>
    </citation>
    <scope>NUCLEOTIDE SEQUENCE [LARGE SCALE GENOMIC DNA]</scope>
    <source>
        <strain evidence="3 4">FFPRI411160</strain>
    </source>
</reference>
<accession>A0A286UFV8</accession>
<evidence type="ECO:0000259" key="2">
    <source>
        <dbReference type="Pfam" id="PF04049"/>
    </source>
</evidence>
<proteinExistence type="predicted"/>
<dbReference type="STRING" id="2282107.A0A286UFV8"/>
<keyword evidence="4" id="KW-1185">Reference proteome</keyword>
<dbReference type="InParanoid" id="A0A286UFV8"/>
<dbReference type="GO" id="GO:0005680">
    <property type="term" value="C:anaphase-promoting complex"/>
    <property type="evidence" value="ECO:0007669"/>
    <property type="project" value="InterPro"/>
</dbReference>
<dbReference type="AlphaFoldDB" id="A0A286UFV8"/>
<feature type="domain" description="Cdc23" evidence="2">
    <location>
        <begin position="7"/>
        <end position="127"/>
    </location>
</feature>
<dbReference type="InterPro" id="IPR007192">
    <property type="entry name" value="APC8"/>
</dbReference>
<gene>
    <name evidence="3" type="ORF">PNOK_0532500</name>
</gene>
<evidence type="ECO:0000313" key="4">
    <source>
        <dbReference type="Proteomes" id="UP000217199"/>
    </source>
</evidence>
<dbReference type="Gene3D" id="1.25.40.10">
    <property type="entry name" value="Tetratricopeptide repeat domain"/>
    <property type="match status" value="1"/>
</dbReference>
<evidence type="ECO:0000256" key="1">
    <source>
        <dbReference type="SAM" id="MobiDB-lite"/>
    </source>
</evidence>
<organism evidence="3 4">
    <name type="scientific">Pyrrhoderma noxium</name>
    <dbReference type="NCBI Taxonomy" id="2282107"/>
    <lineage>
        <taxon>Eukaryota</taxon>
        <taxon>Fungi</taxon>
        <taxon>Dikarya</taxon>
        <taxon>Basidiomycota</taxon>
        <taxon>Agaricomycotina</taxon>
        <taxon>Agaricomycetes</taxon>
        <taxon>Hymenochaetales</taxon>
        <taxon>Hymenochaetaceae</taxon>
        <taxon>Pyrrhoderma</taxon>
    </lineage>
</organism>
<dbReference type="OrthoDB" id="10262026at2759"/>